<comment type="caution">
    <text evidence="3">The sequence shown here is derived from an EMBL/GenBank/DDBJ whole genome shotgun (WGS) entry which is preliminary data.</text>
</comment>
<dbReference type="OrthoDB" id="839202at2"/>
<dbReference type="SUPFAM" id="SSF160631">
    <property type="entry name" value="SMI1/KNR4-like"/>
    <property type="match status" value="1"/>
</dbReference>
<gene>
    <name evidence="3" type="ORF">GRI69_15295</name>
</gene>
<accession>A0A844XVL8</accession>
<evidence type="ECO:0000313" key="3">
    <source>
        <dbReference type="EMBL" id="MXO49616.1"/>
    </source>
</evidence>
<evidence type="ECO:0000256" key="1">
    <source>
        <dbReference type="SAM" id="MobiDB-lite"/>
    </source>
</evidence>
<protein>
    <recommendedName>
        <fullName evidence="2">Knr4/Smi1-like domain-containing protein</fullName>
    </recommendedName>
</protein>
<dbReference type="AlphaFoldDB" id="A0A844XVL8"/>
<keyword evidence="4" id="KW-1185">Reference proteome</keyword>
<dbReference type="Pfam" id="PF09346">
    <property type="entry name" value="SMI1_KNR4"/>
    <property type="match status" value="1"/>
</dbReference>
<dbReference type="InterPro" id="IPR037883">
    <property type="entry name" value="Knr4/Smi1-like_sf"/>
</dbReference>
<organism evidence="3 4">
    <name type="scientific">Qipengyuania vulgaris</name>
    <dbReference type="NCBI Taxonomy" id="291985"/>
    <lineage>
        <taxon>Bacteria</taxon>
        <taxon>Pseudomonadati</taxon>
        <taxon>Pseudomonadota</taxon>
        <taxon>Alphaproteobacteria</taxon>
        <taxon>Sphingomonadales</taxon>
        <taxon>Erythrobacteraceae</taxon>
        <taxon>Qipengyuania</taxon>
    </lineage>
</organism>
<feature type="domain" description="Knr4/Smi1-like" evidence="2">
    <location>
        <begin position="125"/>
        <end position="216"/>
    </location>
</feature>
<feature type="region of interest" description="Disordered" evidence="1">
    <location>
        <begin position="108"/>
        <end position="130"/>
    </location>
</feature>
<proteinExistence type="predicted"/>
<sequence>MEEITDELLGRIRERASDPKRRYLNAAEHEARVELPVEEIERREEEWTRRHLARSVANTGKTMSEEEVQRCMREWRESRLATRRAMEAQMRSWGQTPPRFQSYIESEDYFSTSSDPPGAKPLVPPPTDSDWAHVEKTVGQRLPDDLKRLYAISDGGFGPGFTGLYPVKLIGSYCEDFRRRGPDYCGTVIYPKSFLPLAAERLDYHYDLETGRIISSNQNWENEELDAEDIYDIAFQSLAAMMEDWLNRF</sequence>
<feature type="compositionally biased region" description="Pro residues" evidence="1">
    <location>
        <begin position="118"/>
        <end position="127"/>
    </location>
</feature>
<reference evidence="3 4" key="1">
    <citation type="submission" date="2019-12" db="EMBL/GenBank/DDBJ databases">
        <title>Genomic-based taxomic classification of the family Erythrobacteraceae.</title>
        <authorList>
            <person name="Xu L."/>
        </authorList>
    </citation>
    <scope>NUCLEOTIDE SEQUENCE [LARGE SCALE GENOMIC DNA]</scope>
    <source>
        <strain evidence="3 4">DSM 17792</strain>
    </source>
</reference>
<dbReference type="Proteomes" id="UP000448199">
    <property type="component" value="Unassembled WGS sequence"/>
</dbReference>
<dbReference type="RefSeq" id="WP_160729039.1">
    <property type="nucleotide sequence ID" value="NZ_WTYC01000013.1"/>
</dbReference>
<dbReference type="InterPro" id="IPR018958">
    <property type="entry name" value="Knr4/Smi1-like_dom"/>
</dbReference>
<evidence type="ECO:0000259" key="2">
    <source>
        <dbReference type="Pfam" id="PF09346"/>
    </source>
</evidence>
<name>A0A844XVL8_9SPHN</name>
<dbReference type="Gene3D" id="3.40.1580.10">
    <property type="entry name" value="SMI1/KNR4-like"/>
    <property type="match status" value="1"/>
</dbReference>
<dbReference type="EMBL" id="WTYC01000013">
    <property type="protein sequence ID" value="MXO49616.1"/>
    <property type="molecule type" value="Genomic_DNA"/>
</dbReference>
<evidence type="ECO:0000313" key="4">
    <source>
        <dbReference type="Proteomes" id="UP000448199"/>
    </source>
</evidence>